<evidence type="ECO:0000313" key="2">
    <source>
        <dbReference type="Proteomes" id="UP001214553"/>
    </source>
</evidence>
<proteinExistence type="predicted"/>
<gene>
    <name evidence="1" type="ORF">PU630_15445</name>
</gene>
<name>A0ABY8BWQ9_9MICO</name>
<protein>
    <submittedName>
        <fullName evidence="1">Antitoxin VbhA family protein</fullName>
    </submittedName>
</protein>
<sequence>MAIDTIASWALDGLAPDEQRLRYIREFVESDMTAEEAVERAKARAIRQAQESDETAANRMTSGEPGLFPEIVDDLRKSLGAKLVAYIAGLSETRTVREWVEGSRKPSPRRWNACG</sequence>
<dbReference type="CDD" id="cd11586">
    <property type="entry name" value="VbhA_like"/>
    <property type="match status" value="1"/>
</dbReference>
<dbReference type="InterPro" id="IPR043038">
    <property type="entry name" value="VbhA_sf"/>
</dbReference>
<dbReference type="RefSeq" id="WP_275277947.1">
    <property type="nucleotide sequence ID" value="NZ_CP119108.1"/>
</dbReference>
<dbReference type="Proteomes" id="UP001214553">
    <property type="component" value="Chromosome"/>
</dbReference>
<dbReference type="EMBL" id="CP119108">
    <property type="protein sequence ID" value="WEG08619.1"/>
    <property type="molecule type" value="Genomic_DNA"/>
</dbReference>
<dbReference type="InterPro" id="IPR033788">
    <property type="entry name" value="VbhA-like"/>
</dbReference>
<evidence type="ECO:0000313" key="1">
    <source>
        <dbReference type="EMBL" id="WEG08619.1"/>
    </source>
</evidence>
<dbReference type="Gene3D" id="1.10.8.1050">
    <property type="entry name" value="Antitoxin VbhA-like"/>
    <property type="match status" value="1"/>
</dbReference>
<reference evidence="1 2" key="1">
    <citation type="submission" date="2023-03" db="EMBL/GenBank/DDBJ databases">
        <title>Genome sequence of Microbacterium sp. KACC 23027.</title>
        <authorList>
            <person name="Kim S."/>
            <person name="Heo J."/>
            <person name="Kwon S.-W."/>
        </authorList>
    </citation>
    <scope>NUCLEOTIDE SEQUENCE [LARGE SCALE GENOMIC DNA]</scope>
    <source>
        <strain evidence="1 2">KACC 23027</strain>
    </source>
</reference>
<organism evidence="1 2">
    <name type="scientific">Microbacterium horticulturae</name>
    <dbReference type="NCBI Taxonomy" id="3028316"/>
    <lineage>
        <taxon>Bacteria</taxon>
        <taxon>Bacillati</taxon>
        <taxon>Actinomycetota</taxon>
        <taxon>Actinomycetes</taxon>
        <taxon>Micrococcales</taxon>
        <taxon>Microbacteriaceae</taxon>
        <taxon>Microbacterium</taxon>
    </lineage>
</organism>
<accession>A0ABY8BWQ9</accession>
<keyword evidence="2" id="KW-1185">Reference proteome</keyword>